<dbReference type="Proteomes" id="UP000749293">
    <property type="component" value="Unassembled WGS sequence"/>
</dbReference>
<sequence length="64" mass="6571">MALTASTRVFETYGPAVAVAPDALAVYTQVSDPAVTGDGNPPINRHSRHFSKPPHAGGNMPGAV</sequence>
<dbReference type="EMBL" id="JAANYQ010000013">
    <property type="protein sequence ID" value="KAF4121321.1"/>
    <property type="molecule type" value="Genomic_DNA"/>
</dbReference>
<dbReference type="GeneID" id="55968513"/>
<organism evidence="2 3">
    <name type="scientific">Geosmithia morbida</name>
    <dbReference type="NCBI Taxonomy" id="1094350"/>
    <lineage>
        <taxon>Eukaryota</taxon>
        <taxon>Fungi</taxon>
        <taxon>Dikarya</taxon>
        <taxon>Ascomycota</taxon>
        <taxon>Pezizomycotina</taxon>
        <taxon>Sordariomycetes</taxon>
        <taxon>Hypocreomycetidae</taxon>
        <taxon>Hypocreales</taxon>
        <taxon>Bionectriaceae</taxon>
        <taxon>Geosmithia</taxon>
    </lineage>
</organism>
<evidence type="ECO:0000256" key="1">
    <source>
        <dbReference type="SAM" id="MobiDB-lite"/>
    </source>
</evidence>
<dbReference type="AlphaFoldDB" id="A0A9P5D2B7"/>
<evidence type="ECO:0000313" key="2">
    <source>
        <dbReference type="EMBL" id="KAF4121321.1"/>
    </source>
</evidence>
<reference evidence="2" key="1">
    <citation type="submission" date="2020-03" db="EMBL/GenBank/DDBJ databases">
        <title>Site-based positive gene gene selection in Geosmithia morbida across the United States reveals a broad range of putative effectors and factors for local host and environmental adapation.</title>
        <authorList>
            <person name="Onufrak A."/>
            <person name="Murdoch R.W."/>
            <person name="Gazis R."/>
            <person name="Huff M."/>
            <person name="Staton M."/>
            <person name="Klingeman W."/>
            <person name="Hadziabdic D."/>
        </authorList>
    </citation>
    <scope>NUCLEOTIDE SEQUENCE</scope>
    <source>
        <strain evidence="2">1262</strain>
    </source>
</reference>
<proteinExistence type="predicted"/>
<name>A0A9P5D2B7_9HYPO</name>
<dbReference type="RefSeq" id="XP_035319973.1">
    <property type="nucleotide sequence ID" value="XM_035464263.1"/>
</dbReference>
<keyword evidence="3" id="KW-1185">Reference proteome</keyword>
<evidence type="ECO:0000313" key="3">
    <source>
        <dbReference type="Proteomes" id="UP000749293"/>
    </source>
</evidence>
<accession>A0A9P5D2B7</accession>
<feature type="region of interest" description="Disordered" evidence="1">
    <location>
        <begin position="33"/>
        <end position="64"/>
    </location>
</feature>
<protein>
    <submittedName>
        <fullName evidence="2">Uncharacterized protein</fullName>
    </submittedName>
</protein>
<gene>
    <name evidence="2" type="ORF">GMORB2_2283</name>
</gene>
<comment type="caution">
    <text evidence="2">The sequence shown here is derived from an EMBL/GenBank/DDBJ whole genome shotgun (WGS) entry which is preliminary data.</text>
</comment>